<comment type="caution">
    <text evidence="12">The sequence shown here is derived from an EMBL/GenBank/DDBJ whole genome shotgun (WGS) entry which is preliminary data.</text>
</comment>
<dbReference type="OrthoDB" id="44467at2759"/>
<evidence type="ECO:0000256" key="10">
    <source>
        <dbReference type="PROSITE-ProRule" id="PRU00282"/>
    </source>
</evidence>
<dbReference type="InterPro" id="IPR049563">
    <property type="entry name" value="TXTP-like"/>
</dbReference>
<sequence>MSTTEKRTSPSPLHSLLAGTIAGAVEGFLTYPTEFVKTQAQLASNAAASASASASGSSVAASASASDAVKSKSMPGSVRYISYGALPAHKLNIAATASAAATAPAPTVAMPRAGASAMQIVRDTWKVHGIPGFFRGAGAMVTGNSAKAGVRFLTYDTIQNLLRPKEDAATASSGGKPKLGMGRSILAGFLAGSAEAMLAVTPSDAIKTRMIQDSLQPAHLRKFNGPIDAVRKIVATEGLAGLYRGLSATVLRQGANSSVRLTSYSVLKSLQTQAGYAKSTAATFAAGAGAGLITVYLTMPFDVVKTRLQQSPPSSSSRASAQRPSILSCGVDIVKREGVKSLWKGTTPRLTRLIFSGGIAFTAYETVIGWLNPPTL</sequence>
<evidence type="ECO:0000256" key="3">
    <source>
        <dbReference type="ARBA" id="ARBA00022448"/>
    </source>
</evidence>
<keyword evidence="7" id="KW-1133">Transmembrane helix</keyword>
<dbReference type="GO" id="GO:0006843">
    <property type="term" value="P:mitochondrial citrate transmembrane transport"/>
    <property type="evidence" value="ECO:0007669"/>
    <property type="project" value="TreeGrafter"/>
</dbReference>
<keyword evidence="6" id="KW-0999">Mitochondrion inner membrane</keyword>
<dbReference type="GO" id="GO:0005743">
    <property type="term" value="C:mitochondrial inner membrane"/>
    <property type="evidence" value="ECO:0007669"/>
    <property type="project" value="UniProtKB-SubCell"/>
</dbReference>
<evidence type="ECO:0000256" key="8">
    <source>
        <dbReference type="ARBA" id="ARBA00023128"/>
    </source>
</evidence>
<dbReference type="Gene3D" id="1.50.40.10">
    <property type="entry name" value="Mitochondrial carrier domain"/>
    <property type="match status" value="2"/>
</dbReference>
<reference evidence="12 13" key="1">
    <citation type="submission" date="2019-05" db="EMBL/GenBank/DDBJ databases">
        <title>Sporisorium graminicola CBS 10092 draft sequencing and annotation.</title>
        <authorList>
            <person name="Solano-Gonzalez S."/>
            <person name="Caddick M.X."/>
            <person name="Darby A."/>
        </authorList>
    </citation>
    <scope>NUCLEOTIDE SEQUENCE [LARGE SCALE GENOMIC DNA]</scope>
    <source>
        <strain evidence="12 13">CBS 10092</strain>
    </source>
</reference>
<evidence type="ECO:0000256" key="11">
    <source>
        <dbReference type="RuleBase" id="RU000488"/>
    </source>
</evidence>
<dbReference type="RefSeq" id="XP_029741328.1">
    <property type="nucleotide sequence ID" value="XM_029882473.1"/>
</dbReference>
<keyword evidence="4 10" id="KW-0812">Transmembrane</keyword>
<protein>
    <recommendedName>
        <fullName evidence="14">Mitochondrial carrier protein</fullName>
    </recommendedName>
</protein>
<comment type="subcellular location">
    <subcellularLocation>
        <location evidence="1">Mitochondrion inner membrane</location>
        <topology evidence="1">Multi-pass membrane protein</topology>
    </subcellularLocation>
</comment>
<name>A0A4U7KXD4_9BASI</name>
<feature type="repeat" description="Solcar" evidence="10">
    <location>
        <begin position="278"/>
        <end position="370"/>
    </location>
</feature>
<evidence type="ECO:0000256" key="4">
    <source>
        <dbReference type="ARBA" id="ARBA00022692"/>
    </source>
</evidence>
<evidence type="ECO:0000256" key="1">
    <source>
        <dbReference type="ARBA" id="ARBA00004448"/>
    </source>
</evidence>
<dbReference type="AlphaFoldDB" id="A0A4U7KXD4"/>
<evidence type="ECO:0000256" key="6">
    <source>
        <dbReference type="ARBA" id="ARBA00022792"/>
    </source>
</evidence>
<keyword evidence="8" id="KW-0496">Mitochondrion</keyword>
<accession>A0A4U7KXD4</accession>
<evidence type="ECO:0000313" key="12">
    <source>
        <dbReference type="EMBL" id="TKY89343.1"/>
    </source>
</evidence>
<keyword evidence="5" id="KW-0677">Repeat</keyword>
<dbReference type="Proteomes" id="UP000306050">
    <property type="component" value="Chromosome SGRAM_12"/>
</dbReference>
<dbReference type="GeneID" id="40724769"/>
<feature type="repeat" description="Solcar" evidence="10">
    <location>
        <begin position="10"/>
        <end position="161"/>
    </location>
</feature>
<evidence type="ECO:0000256" key="7">
    <source>
        <dbReference type="ARBA" id="ARBA00022989"/>
    </source>
</evidence>
<evidence type="ECO:0000256" key="2">
    <source>
        <dbReference type="ARBA" id="ARBA00006375"/>
    </source>
</evidence>
<evidence type="ECO:0000256" key="5">
    <source>
        <dbReference type="ARBA" id="ARBA00022737"/>
    </source>
</evidence>
<proteinExistence type="inferred from homology"/>
<evidence type="ECO:0000256" key="9">
    <source>
        <dbReference type="ARBA" id="ARBA00023136"/>
    </source>
</evidence>
<keyword evidence="13" id="KW-1185">Reference proteome</keyword>
<keyword evidence="9 10" id="KW-0472">Membrane</keyword>
<dbReference type="PROSITE" id="PS50920">
    <property type="entry name" value="SOLCAR"/>
    <property type="match status" value="3"/>
</dbReference>
<comment type="similarity">
    <text evidence="2 11">Belongs to the mitochondrial carrier (TC 2.A.29) family.</text>
</comment>
<dbReference type="InterPro" id="IPR018108">
    <property type="entry name" value="MCP_transmembrane"/>
</dbReference>
<evidence type="ECO:0008006" key="14">
    <source>
        <dbReference type="Google" id="ProtNLM"/>
    </source>
</evidence>
<gene>
    <name evidence="12" type="ORF">EX895_001874</name>
</gene>
<organism evidence="12 13">
    <name type="scientific">Sporisorium graminicola</name>
    <dbReference type="NCBI Taxonomy" id="280036"/>
    <lineage>
        <taxon>Eukaryota</taxon>
        <taxon>Fungi</taxon>
        <taxon>Dikarya</taxon>
        <taxon>Basidiomycota</taxon>
        <taxon>Ustilaginomycotina</taxon>
        <taxon>Ustilaginomycetes</taxon>
        <taxon>Ustilaginales</taxon>
        <taxon>Ustilaginaceae</taxon>
        <taxon>Sporisorium</taxon>
    </lineage>
</organism>
<dbReference type="InterPro" id="IPR023395">
    <property type="entry name" value="MCP_dom_sf"/>
</dbReference>
<dbReference type="PANTHER" id="PTHR45788:SF4">
    <property type="entry name" value="TRICARBOXYLATE TRANSPORT PROTEIN, MITOCHONDRIAL"/>
    <property type="match status" value="1"/>
</dbReference>
<feature type="repeat" description="Solcar" evidence="10">
    <location>
        <begin position="182"/>
        <end position="270"/>
    </location>
</feature>
<dbReference type="PANTHER" id="PTHR45788">
    <property type="entry name" value="SUCCINATE/FUMARATE MITOCHONDRIAL TRANSPORTER-RELATED"/>
    <property type="match status" value="1"/>
</dbReference>
<dbReference type="Pfam" id="PF00153">
    <property type="entry name" value="Mito_carr"/>
    <property type="match status" value="4"/>
</dbReference>
<dbReference type="GO" id="GO:0071913">
    <property type="term" value="F:citrate secondary active transmembrane transporter activity"/>
    <property type="evidence" value="ECO:0007669"/>
    <property type="project" value="TreeGrafter"/>
</dbReference>
<dbReference type="EMBL" id="SRRM01000005">
    <property type="protein sequence ID" value="TKY89343.1"/>
    <property type="molecule type" value="Genomic_DNA"/>
</dbReference>
<dbReference type="FunFam" id="1.50.40.10:FF:000064">
    <property type="entry name" value="Mitochondrial tricarboxylate transporter (Ctp)"/>
    <property type="match status" value="1"/>
</dbReference>
<dbReference type="SUPFAM" id="SSF103506">
    <property type="entry name" value="Mitochondrial carrier"/>
    <property type="match status" value="1"/>
</dbReference>
<dbReference type="KEGG" id="sgra:EX895_001874"/>
<evidence type="ECO:0000313" key="13">
    <source>
        <dbReference type="Proteomes" id="UP000306050"/>
    </source>
</evidence>
<keyword evidence="3 11" id="KW-0813">Transport</keyword>